<dbReference type="EMBL" id="JAGSCS010000001">
    <property type="protein sequence ID" value="MBR0574846.1"/>
    <property type="molecule type" value="Genomic_DNA"/>
</dbReference>
<reference evidence="4" key="1">
    <citation type="submission" date="2021-04" db="EMBL/GenBank/DDBJ databases">
        <title>Proteiniclasticum sedimins sp. nov., an obligate anaerobic bacterium isolated from anaerobic sludge.</title>
        <authorList>
            <person name="Liu J."/>
        </authorList>
    </citation>
    <scope>NUCLEOTIDE SEQUENCE</scope>
    <source>
        <strain evidence="4">BAD-10</strain>
    </source>
</reference>
<evidence type="ECO:0000256" key="3">
    <source>
        <dbReference type="SAM" id="MobiDB-lite"/>
    </source>
</evidence>
<dbReference type="InterPro" id="IPR012340">
    <property type="entry name" value="NA-bd_OB-fold"/>
</dbReference>
<gene>
    <name evidence="4" type="ORF">KCG48_00685</name>
</gene>
<evidence type="ECO:0000256" key="2">
    <source>
        <dbReference type="PROSITE-ProRule" id="PRU00252"/>
    </source>
</evidence>
<sequence length="229" mass="25703">MGGTTLEATNDNTVILEGFFLEHPSFSHEVFGESFYTARFSVDRLSSQKDILNITISSRILGSGELDIAAYARITGQLRSYNKMENGKNKLMLTVFARSLEFPEERALEPNLIELTGFICKEPIYRTTPFGREITDLLLAVNRHFNKTDYIPVLTWGKNAKFAQTMEIGDKVRVEGRLQSRTYTKVLADGTTDERVAFEVSSSLVVLLDSPEEESEPEDYPSCSSAHLA</sequence>
<feature type="compositionally biased region" description="Acidic residues" evidence="3">
    <location>
        <begin position="210"/>
        <end position="219"/>
    </location>
</feature>
<dbReference type="CDD" id="cd04496">
    <property type="entry name" value="SSB_OBF"/>
    <property type="match status" value="1"/>
</dbReference>
<name>A0A941CLH8_9CLOT</name>
<proteinExistence type="predicted"/>
<keyword evidence="1 2" id="KW-0238">DNA-binding</keyword>
<feature type="region of interest" description="Disordered" evidence="3">
    <location>
        <begin position="209"/>
        <end position="229"/>
    </location>
</feature>
<evidence type="ECO:0000313" key="5">
    <source>
        <dbReference type="Proteomes" id="UP000675379"/>
    </source>
</evidence>
<dbReference type="AlphaFoldDB" id="A0A941CLH8"/>
<dbReference type="PROSITE" id="PS50935">
    <property type="entry name" value="SSB"/>
    <property type="match status" value="1"/>
</dbReference>
<dbReference type="SUPFAM" id="SSF50249">
    <property type="entry name" value="Nucleic acid-binding proteins"/>
    <property type="match status" value="1"/>
</dbReference>
<protein>
    <submittedName>
        <fullName evidence="4">Single-stranded DNA-binding protein</fullName>
    </submittedName>
</protein>
<evidence type="ECO:0000313" key="4">
    <source>
        <dbReference type="EMBL" id="MBR0574846.1"/>
    </source>
</evidence>
<dbReference type="GO" id="GO:0003697">
    <property type="term" value="F:single-stranded DNA binding"/>
    <property type="evidence" value="ECO:0007669"/>
    <property type="project" value="InterPro"/>
</dbReference>
<dbReference type="Pfam" id="PF00436">
    <property type="entry name" value="SSB"/>
    <property type="match status" value="1"/>
</dbReference>
<dbReference type="Proteomes" id="UP000675379">
    <property type="component" value="Unassembled WGS sequence"/>
</dbReference>
<evidence type="ECO:0000256" key="1">
    <source>
        <dbReference type="ARBA" id="ARBA00023125"/>
    </source>
</evidence>
<dbReference type="NCBIfam" id="NF004476">
    <property type="entry name" value="PRK05813.1"/>
    <property type="match status" value="1"/>
</dbReference>
<dbReference type="Gene3D" id="2.40.50.140">
    <property type="entry name" value="Nucleic acid-binding proteins"/>
    <property type="match status" value="2"/>
</dbReference>
<comment type="caution">
    <text evidence="4">The sequence shown here is derived from an EMBL/GenBank/DDBJ whole genome shotgun (WGS) entry which is preliminary data.</text>
</comment>
<keyword evidence="5" id="KW-1185">Reference proteome</keyword>
<dbReference type="InterPro" id="IPR000424">
    <property type="entry name" value="Primosome_PriB/ssb"/>
</dbReference>
<feature type="compositionally biased region" description="Low complexity" evidence="3">
    <location>
        <begin position="220"/>
        <end position="229"/>
    </location>
</feature>
<organism evidence="4 5">
    <name type="scientific">Proteiniclasticum sediminis</name>
    <dbReference type="NCBI Taxonomy" id="2804028"/>
    <lineage>
        <taxon>Bacteria</taxon>
        <taxon>Bacillati</taxon>
        <taxon>Bacillota</taxon>
        <taxon>Clostridia</taxon>
        <taxon>Eubacteriales</taxon>
        <taxon>Clostridiaceae</taxon>
        <taxon>Proteiniclasticum</taxon>
    </lineage>
</organism>
<accession>A0A941CLH8</accession>